<dbReference type="InterPro" id="IPR013103">
    <property type="entry name" value="RVT_2"/>
</dbReference>
<dbReference type="Gene3D" id="3.30.420.10">
    <property type="entry name" value="Ribonuclease H-like superfamily/Ribonuclease H"/>
    <property type="match status" value="1"/>
</dbReference>
<evidence type="ECO:0000256" key="2">
    <source>
        <dbReference type="ARBA" id="ARBA00022801"/>
    </source>
</evidence>
<proteinExistence type="predicted"/>
<organism evidence="4">
    <name type="scientific">Tanacetum cinerariifolium</name>
    <name type="common">Dalmatian daisy</name>
    <name type="synonym">Chrysanthemum cinerariifolium</name>
    <dbReference type="NCBI Taxonomy" id="118510"/>
    <lineage>
        <taxon>Eukaryota</taxon>
        <taxon>Viridiplantae</taxon>
        <taxon>Streptophyta</taxon>
        <taxon>Embryophyta</taxon>
        <taxon>Tracheophyta</taxon>
        <taxon>Spermatophyta</taxon>
        <taxon>Magnoliopsida</taxon>
        <taxon>eudicotyledons</taxon>
        <taxon>Gunneridae</taxon>
        <taxon>Pentapetalae</taxon>
        <taxon>asterids</taxon>
        <taxon>campanulids</taxon>
        <taxon>Asterales</taxon>
        <taxon>Asteraceae</taxon>
        <taxon>Asteroideae</taxon>
        <taxon>Anthemideae</taxon>
        <taxon>Anthemidinae</taxon>
        <taxon>Tanacetum</taxon>
    </lineage>
</organism>
<protein>
    <recommendedName>
        <fullName evidence="3">Integrase catalytic domain-containing protein</fullName>
    </recommendedName>
</protein>
<dbReference type="InterPro" id="IPR012337">
    <property type="entry name" value="RNaseH-like_sf"/>
</dbReference>
<name>A0A6L2KQS1_TANCI</name>
<sequence length="463" mass="53464">MVYFSTVLRDGIFEIDLSDSYTNISSIYALSNKRSKSNLDSALLWHCRLEHISKKRIEKLQHDGLLNSTYLRAFEKCIPCLSGNMARKPYTHQVERAKDLLGLIHTDVCGLFKIMSRQGASYFVTFTNNFSSYGYVYLLKHKHEVFETFKVFQKEVENQLAKTIKSLRSNLRGEYMSQDFLDHLKDHEIIAHRTPPYTSQHNCVSERRNRTLLDMENKLGELGKPANYKAALLDPEYDKWRNAVNVEMQSIKDNKVLDLVELPPNGKTIGSKWLFKKKTDMDGAVHTYKARLVAKGYTQTTWIDYEETFSPIADIRAIMILIAIAMYFSMKDLGEAVYILGIKIYRDRSWRLISLCQSDYTEKIFKRYHMENSKHGKAKYIAAFDASKEAVWVRKSISGLGVVPSIKDPIIHYLREVIEYVDVKLEKVHTDDNLADPFTKALAFPKHSEHTKNIGMLPPSSLM</sequence>
<dbReference type="InterPro" id="IPR025724">
    <property type="entry name" value="GAG-pre-integrase_dom"/>
</dbReference>
<keyword evidence="2" id="KW-0378">Hydrolase</keyword>
<dbReference type="PANTHER" id="PTHR42648:SF27">
    <property type="entry name" value="RNA-DIRECTED DNA POLYMERASE"/>
    <property type="match status" value="1"/>
</dbReference>
<dbReference type="GO" id="GO:0015074">
    <property type="term" value="P:DNA integration"/>
    <property type="evidence" value="ECO:0007669"/>
    <property type="project" value="InterPro"/>
</dbReference>
<dbReference type="InterPro" id="IPR001584">
    <property type="entry name" value="Integrase_cat-core"/>
</dbReference>
<feature type="domain" description="Integrase catalytic" evidence="3">
    <location>
        <begin position="85"/>
        <end position="272"/>
    </location>
</feature>
<dbReference type="PANTHER" id="PTHR42648">
    <property type="entry name" value="TRANSPOSASE, PUTATIVE-RELATED"/>
    <property type="match status" value="1"/>
</dbReference>
<reference evidence="4" key="1">
    <citation type="journal article" date="2019" name="Sci. Rep.">
        <title>Draft genome of Tanacetum cinerariifolium, the natural source of mosquito coil.</title>
        <authorList>
            <person name="Yamashiro T."/>
            <person name="Shiraishi A."/>
            <person name="Satake H."/>
            <person name="Nakayama K."/>
        </authorList>
    </citation>
    <scope>NUCLEOTIDE SEQUENCE</scope>
</reference>
<comment type="caution">
    <text evidence="4">The sequence shown here is derived from an EMBL/GenBank/DDBJ whole genome shotgun (WGS) entry which is preliminary data.</text>
</comment>
<evidence type="ECO:0000256" key="1">
    <source>
        <dbReference type="ARBA" id="ARBA00022723"/>
    </source>
</evidence>
<evidence type="ECO:0000259" key="3">
    <source>
        <dbReference type="PROSITE" id="PS50994"/>
    </source>
</evidence>
<keyword evidence="1" id="KW-0479">Metal-binding</keyword>
<dbReference type="PROSITE" id="PS50994">
    <property type="entry name" value="INTEGRASE"/>
    <property type="match status" value="1"/>
</dbReference>
<evidence type="ECO:0000313" key="4">
    <source>
        <dbReference type="EMBL" id="GEU51047.1"/>
    </source>
</evidence>
<dbReference type="SUPFAM" id="SSF53098">
    <property type="entry name" value="Ribonuclease H-like"/>
    <property type="match status" value="1"/>
</dbReference>
<dbReference type="InterPro" id="IPR039537">
    <property type="entry name" value="Retrotran_Ty1/copia-like"/>
</dbReference>
<dbReference type="AlphaFoldDB" id="A0A6L2KQS1"/>
<accession>A0A6L2KQS1</accession>
<dbReference type="GO" id="GO:0003676">
    <property type="term" value="F:nucleic acid binding"/>
    <property type="evidence" value="ECO:0007669"/>
    <property type="project" value="InterPro"/>
</dbReference>
<dbReference type="GO" id="GO:0046872">
    <property type="term" value="F:metal ion binding"/>
    <property type="evidence" value="ECO:0007669"/>
    <property type="project" value="UniProtKB-KW"/>
</dbReference>
<dbReference type="InterPro" id="IPR036397">
    <property type="entry name" value="RNaseH_sf"/>
</dbReference>
<dbReference type="GO" id="GO:0016787">
    <property type="term" value="F:hydrolase activity"/>
    <property type="evidence" value="ECO:0007669"/>
    <property type="project" value="UniProtKB-KW"/>
</dbReference>
<dbReference type="Pfam" id="PF13976">
    <property type="entry name" value="gag_pre-integrs"/>
    <property type="match status" value="1"/>
</dbReference>
<gene>
    <name evidence="4" type="ORF">Tci_023025</name>
</gene>
<dbReference type="EMBL" id="BKCJ010002806">
    <property type="protein sequence ID" value="GEU51047.1"/>
    <property type="molecule type" value="Genomic_DNA"/>
</dbReference>
<dbReference type="Pfam" id="PF07727">
    <property type="entry name" value="RVT_2"/>
    <property type="match status" value="1"/>
</dbReference>